<feature type="transmembrane region" description="Helical" evidence="1">
    <location>
        <begin position="6"/>
        <end position="32"/>
    </location>
</feature>
<dbReference type="Proteomes" id="UP000286271">
    <property type="component" value="Unassembled WGS sequence"/>
</dbReference>
<keyword evidence="1" id="KW-0812">Transmembrane</keyword>
<comment type="caution">
    <text evidence="3">The sequence shown here is derived from an EMBL/GenBank/DDBJ whole genome shotgun (WGS) entry which is preliminary data.</text>
</comment>
<dbReference type="EMBL" id="QRTF01000049">
    <property type="protein sequence ID" value="RGQ45280.1"/>
    <property type="molecule type" value="Genomic_DNA"/>
</dbReference>
<accession>A0A396AGP8</accession>
<evidence type="ECO:0000313" key="7">
    <source>
        <dbReference type="Proteomes" id="UP000286271"/>
    </source>
</evidence>
<dbReference type="EMBL" id="QSIQ01000021">
    <property type="protein sequence ID" value="RHD01707.1"/>
    <property type="molecule type" value="Genomic_DNA"/>
</dbReference>
<gene>
    <name evidence="4" type="ORF">DW707_16475</name>
    <name evidence="3" type="ORF">DW813_12410</name>
    <name evidence="2" type="ORF">DWY96_15815</name>
</gene>
<protein>
    <submittedName>
        <fullName evidence="3">Uncharacterized protein</fullName>
    </submittedName>
</protein>
<organism evidence="3 5">
    <name type="scientific">Roseburia inulinivorans</name>
    <dbReference type="NCBI Taxonomy" id="360807"/>
    <lineage>
        <taxon>Bacteria</taxon>
        <taxon>Bacillati</taxon>
        <taxon>Bacillota</taxon>
        <taxon>Clostridia</taxon>
        <taxon>Lachnospirales</taxon>
        <taxon>Lachnospiraceae</taxon>
        <taxon>Roseburia</taxon>
    </lineage>
</organism>
<dbReference type="Proteomes" id="UP000266391">
    <property type="component" value="Unassembled WGS sequence"/>
</dbReference>
<keyword evidence="1" id="KW-0472">Membrane</keyword>
<dbReference type="EMBL" id="QSKW01000040">
    <property type="protein sequence ID" value="RHE91368.1"/>
    <property type="molecule type" value="Genomic_DNA"/>
</dbReference>
<evidence type="ECO:0000313" key="3">
    <source>
        <dbReference type="EMBL" id="RHD01707.1"/>
    </source>
</evidence>
<evidence type="ECO:0000313" key="2">
    <source>
        <dbReference type="EMBL" id="RGQ45280.1"/>
    </source>
</evidence>
<feature type="transmembrane region" description="Helical" evidence="1">
    <location>
        <begin position="44"/>
        <end position="63"/>
    </location>
</feature>
<evidence type="ECO:0000313" key="4">
    <source>
        <dbReference type="EMBL" id="RHE91368.1"/>
    </source>
</evidence>
<proteinExistence type="predicted"/>
<dbReference type="AlphaFoldDB" id="A0A396AGP8"/>
<evidence type="ECO:0000313" key="6">
    <source>
        <dbReference type="Proteomes" id="UP000283738"/>
    </source>
</evidence>
<sequence length="65" mass="7263">MVENGWKFIWVAAIMILLPFVSSLVGIILGSIQLKKTSTKPVKIGVLLSCTGLVLHLLFRFVFKF</sequence>
<name>A0A396AGP8_9FIRM</name>
<dbReference type="Proteomes" id="UP000283738">
    <property type="component" value="Unassembled WGS sequence"/>
</dbReference>
<keyword evidence="1" id="KW-1133">Transmembrane helix</keyword>
<evidence type="ECO:0000256" key="1">
    <source>
        <dbReference type="SAM" id="Phobius"/>
    </source>
</evidence>
<evidence type="ECO:0000313" key="5">
    <source>
        <dbReference type="Proteomes" id="UP000266391"/>
    </source>
</evidence>
<reference evidence="5 6" key="1">
    <citation type="submission" date="2018-08" db="EMBL/GenBank/DDBJ databases">
        <title>A genome reference for cultivated species of the human gut microbiota.</title>
        <authorList>
            <person name="Zou Y."/>
            <person name="Xue W."/>
            <person name="Luo G."/>
        </authorList>
    </citation>
    <scope>NUCLEOTIDE SEQUENCE [LARGE SCALE GENOMIC DNA]</scope>
    <source>
        <strain evidence="2 6">AF28-15</strain>
        <strain evidence="4 7">AM27-11</strain>
        <strain evidence="3 5">AM32-8LB</strain>
    </source>
</reference>